<feature type="transmembrane region" description="Helical" evidence="8">
    <location>
        <begin position="166"/>
        <end position="186"/>
    </location>
</feature>
<dbReference type="GO" id="GO:1903785">
    <property type="term" value="P:L-valine transmembrane transport"/>
    <property type="evidence" value="ECO:0007669"/>
    <property type="project" value="TreeGrafter"/>
</dbReference>
<evidence type="ECO:0000256" key="1">
    <source>
        <dbReference type="ARBA" id="ARBA00004651"/>
    </source>
</evidence>
<dbReference type="InterPro" id="IPR011606">
    <property type="entry name" value="Brnchd-chn_aa_trnsp_permease"/>
</dbReference>
<evidence type="ECO:0000256" key="8">
    <source>
        <dbReference type="SAM" id="Phobius"/>
    </source>
</evidence>
<keyword evidence="5 8" id="KW-0812">Transmembrane</keyword>
<dbReference type="RefSeq" id="WP_069306192.1">
    <property type="nucleotide sequence ID" value="NZ_MCRJ01000021.1"/>
</dbReference>
<feature type="transmembrane region" description="Helical" evidence="8">
    <location>
        <begin position="135"/>
        <end position="159"/>
    </location>
</feature>
<dbReference type="GO" id="GO:0005886">
    <property type="term" value="C:plasma membrane"/>
    <property type="evidence" value="ECO:0007669"/>
    <property type="project" value="UniProtKB-SubCell"/>
</dbReference>
<keyword evidence="3" id="KW-0813">Transport</keyword>
<organism evidence="9 10">
    <name type="scientific">Methylobrevis pamukkalensis</name>
    <dbReference type="NCBI Taxonomy" id="1439726"/>
    <lineage>
        <taxon>Bacteria</taxon>
        <taxon>Pseudomonadati</taxon>
        <taxon>Pseudomonadota</taxon>
        <taxon>Alphaproteobacteria</taxon>
        <taxon>Hyphomicrobiales</taxon>
        <taxon>Pleomorphomonadaceae</taxon>
        <taxon>Methylobrevis</taxon>
    </lineage>
</organism>
<proteinExistence type="inferred from homology"/>
<feature type="transmembrane region" description="Helical" evidence="8">
    <location>
        <begin position="75"/>
        <end position="94"/>
    </location>
</feature>
<evidence type="ECO:0000256" key="3">
    <source>
        <dbReference type="ARBA" id="ARBA00022448"/>
    </source>
</evidence>
<evidence type="ECO:0000256" key="2">
    <source>
        <dbReference type="ARBA" id="ARBA00010735"/>
    </source>
</evidence>
<feature type="transmembrane region" description="Helical" evidence="8">
    <location>
        <begin position="49"/>
        <end position="69"/>
    </location>
</feature>
<evidence type="ECO:0000256" key="4">
    <source>
        <dbReference type="ARBA" id="ARBA00022475"/>
    </source>
</evidence>
<evidence type="ECO:0000256" key="5">
    <source>
        <dbReference type="ARBA" id="ARBA00022692"/>
    </source>
</evidence>
<sequence>MTETALPARHIGDFRAGVIAILPLVVAVIPFALILGANGVARGLSVSEVVLMSALVFAGSSQFLAIDLWTHPAPALSLGATALLINLRHVLMGASLSGKLDRFSSGGRLLAVFFMADEIWALAERRALDRPLTPAFYAGLAVPLYLNWVLLTGLGAALGGLVDDPAAFGFDFAFTAVFIGLVAGFWKGRQSLAVAAASAAGAIAVHALVEGAWFVIAGALAGVTVAALTAGPDKVEARP</sequence>
<gene>
    <name evidence="9" type="primary">ygaZ</name>
    <name evidence="9" type="ORF">A6302_01219</name>
</gene>
<dbReference type="PANTHER" id="PTHR34979">
    <property type="entry name" value="INNER MEMBRANE PROTEIN YGAZ"/>
    <property type="match status" value="1"/>
</dbReference>
<feature type="transmembrane region" description="Helical" evidence="8">
    <location>
        <begin position="214"/>
        <end position="231"/>
    </location>
</feature>
<dbReference type="EMBL" id="MCRJ01000021">
    <property type="protein sequence ID" value="ODN71442.1"/>
    <property type="molecule type" value="Genomic_DNA"/>
</dbReference>
<comment type="caution">
    <text evidence="9">The sequence shown here is derived from an EMBL/GenBank/DDBJ whole genome shotgun (WGS) entry which is preliminary data.</text>
</comment>
<dbReference type="PANTHER" id="PTHR34979:SF1">
    <property type="entry name" value="INNER MEMBRANE PROTEIN YGAZ"/>
    <property type="match status" value="1"/>
</dbReference>
<evidence type="ECO:0000313" key="9">
    <source>
        <dbReference type="EMBL" id="ODN71442.1"/>
    </source>
</evidence>
<dbReference type="OrthoDB" id="9803444at2"/>
<dbReference type="AlphaFoldDB" id="A0A1E3H558"/>
<keyword evidence="4" id="KW-1003">Cell membrane</keyword>
<keyword evidence="10" id="KW-1185">Reference proteome</keyword>
<comment type="subcellular location">
    <subcellularLocation>
        <location evidence="1">Cell membrane</location>
        <topology evidence="1">Multi-pass membrane protein</topology>
    </subcellularLocation>
</comment>
<accession>A0A1E3H558</accession>
<keyword evidence="6 8" id="KW-1133">Transmembrane helix</keyword>
<evidence type="ECO:0000256" key="6">
    <source>
        <dbReference type="ARBA" id="ARBA00022989"/>
    </source>
</evidence>
<dbReference type="Pfam" id="PF03591">
    <property type="entry name" value="AzlC"/>
    <property type="match status" value="1"/>
</dbReference>
<comment type="similarity">
    <text evidence="2">Belongs to the AzlC family.</text>
</comment>
<protein>
    <submittedName>
        <fullName evidence="9">Inner membrane protein YgaZ</fullName>
    </submittedName>
</protein>
<feature type="transmembrane region" description="Helical" evidence="8">
    <location>
        <begin position="16"/>
        <end position="37"/>
    </location>
</feature>
<keyword evidence="7 8" id="KW-0472">Membrane</keyword>
<reference evidence="9 10" key="1">
    <citation type="submission" date="2016-07" db="EMBL/GenBank/DDBJ databases">
        <title>Draft Genome Sequence of Methylobrevis pamukkalensis PK2.</title>
        <authorList>
            <person name="Vasilenko O.V."/>
            <person name="Doronina N.V."/>
            <person name="Shmareva M.N."/>
            <person name="Tarlachkov S.V."/>
            <person name="Mustakhimov I."/>
            <person name="Trotsenko Y.A."/>
        </authorList>
    </citation>
    <scope>NUCLEOTIDE SEQUENCE [LARGE SCALE GENOMIC DNA]</scope>
    <source>
        <strain evidence="9 10">PK2</strain>
    </source>
</reference>
<evidence type="ECO:0000256" key="7">
    <source>
        <dbReference type="ARBA" id="ARBA00023136"/>
    </source>
</evidence>
<name>A0A1E3H558_9HYPH</name>
<dbReference type="Proteomes" id="UP000094622">
    <property type="component" value="Unassembled WGS sequence"/>
</dbReference>
<evidence type="ECO:0000313" key="10">
    <source>
        <dbReference type="Proteomes" id="UP000094622"/>
    </source>
</evidence>